<dbReference type="OrthoDB" id="5172636at2"/>
<reference evidence="7 8" key="1">
    <citation type="submission" date="2014-08" db="EMBL/GenBank/DDBJ databases">
        <title>Complete genome sequence of Corynebacterium sphenisci CECT 5990(T) (=DSM 44792(T)), isolated from healthy wild penguins.</title>
        <authorList>
            <person name="Ruckert C."/>
            <person name="Albersmeier A."/>
            <person name="Winkler A."/>
            <person name="Kalinowski J."/>
        </authorList>
    </citation>
    <scope>NUCLEOTIDE SEQUENCE [LARGE SCALE GENOMIC DNA]</scope>
    <source>
        <strain evidence="7 8">DSM 44792</strain>
    </source>
</reference>
<dbReference type="InterPro" id="IPR015813">
    <property type="entry name" value="Pyrv/PenolPyrv_kinase-like_dom"/>
</dbReference>
<feature type="binding site" evidence="5">
    <location>
        <position position="144"/>
    </location>
    <ligand>
        <name>Mg(2+)</name>
        <dbReference type="ChEBI" id="CHEBI:18420"/>
    </ligand>
</feature>
<dbReference type="GO" id="GO:0000287">
    <property type="term" value="F:magnesium ion binding"/>
    <property type="evidence" value="ECO:0007669"/>
    <property type="project" value="TreeGrafter"/>
</dbReference>
<sequence>MTEPRWSPPGPALLFAPADRPDRFAKAAARADAVILDLEDGAASADPAAKRAAVAGAADAAGLDPARVIVRITGPGEPTFAGDLAMVRESPFDTVIVPKLGAEVPAELAGLKVIALVETPAALLNLAAIAAHPDVVALYWGADDLAAGLGGDSSRRGPGEPAPGAYRDPQRLARTWTLVHAAAAGIPAIDAVWADFSDPEGQYAEARDAAGCGFAAVACIHPATAAAVRRAYAPSAAQLARARRILDAAGAAVGAFTVDGAMVDAPVVAQARITVARARAAGMAG</sequence>
<dbReference type="SUPFAM" id="SSF51621">
    <property type="entry name" value="Phosphoenolpyruvate/pyruvate domain"/>
    <property type="match status" value="1"/>
</dbReference>
<dbReference type="PANTHER" id="PTHR32308">
    <property type="entry name" value="LYASE BETA SUBUNIT, PUTATIVE (AFU_ORTHOLOGUE AFUA_4G13030)-RELATED"/>
    <property type="match status" value="1"/>
</dbReference>
<keyword evidence="3 5" id="KW-0460">Magnesium</keyword>
<dbReference type="GO" id="GO:0016829">
    <property type="term" value="F:lyase activity"/>
    <property type="evidence" value="ECO:0007669"/>
    <property type="project" value="UniProtKB-KW"/>
</dbReference>
<dbReference type="STRING" id="1437874.CSPHI_02585"/>
<feature type="binding site" evidence="4">
    <location>
        <position position="118"/>
    </location>
    <ligand>
        <name>substrate</name>
    </ligand>
</feature>
<evidence type="ECO:0000313" key="7">
    <source>
        <dbReference type="EMBL" id="APT90143.1"/>
    </source>
</evidence>
<evidence type="ECO:0000256" key="2">
    <source>
        <dbReference type="ARBA" id="ARBA00022723"/>
    </source>
</evidence>
<keyword evidence="7" id="KW-0456">Lyase</keyword>
<dbReference type="RefSeq" id="WP_075691365.1">
    <property type="nucleotide sequence ID" value="NZ_CP009248.1"/>
</dbReference>
<organism evidence="7 8">
    <name type="scientific">Corynebacterium sphenisci DSM 44792</name>
    <dbReference type="NCBI Taxonomy" id="1437874"/>
    <lineage>
        <taxon>Bacteria</taxon>
        <taxon>Bacillati</taxon>
        <taxon>Actinomycetota</taxon>
        <taxon>Actinomycetes</taxon>
        <taxon>Mycobacteriales</taxon>
        <taxon>Corynebacteriaceae</taxon>
        <taxon>Corynebacterium</taxon>
    </lineage>
</organism>
<feature type="binding site" evidence="5">
    <location>
        <position position="118"/>
    </location>
    <ligand>
        <name>Mg(2+)</name>
        <dbReference type="ChEBI" id="CHEBI:18420"/>
    </ligand>
</feature>
<dbReference type="InterPro" id="IPR005000">
    <property type="entry name" value="Aldolase/citrate-lyase_domain"/>
</dbReference>
<dbReference type="PIRSF" id="PIRSF015582">
    <property type="entry name" value="Cit_lyase_B"/>
    <property type="match status" value="1"/>
</dbReference>
<feature type="binding site" evidence="4">
    <location>
        <position position="71"/>
    </location>
    <ligand>
        <name>substrate</name>
    </ligand>
</feature>
<proteinExistence type="predicted"/>
<evidence type="ECO:0000313" key="8">
    <source>
        <dbReference type="Proteomes" id="UP000185469"/>
    </source>
</evidence>
<keyword evidence="8" id="KW-1185">Reference proteome</keyword>
<evidence type="ECO:0000256" key="1">
    <source>
        <dbReference type="ARBA" id="ARBA00001946"/>
    </source>
</evidence>
<evidence type="ECO:0000259" key="6">
    <source>
        <dbReference type="Pfam" id="PF03328"/>
    </source>
</evidence>
<name>A0A1L7CWB6_9CORY</name>
<dbReference type="InterPro" id="IPR040442">
    <property type="entry name" value="Pyrv_kinase-like_dom_sf"/>
</dbReference>
<dbReference type="AlphaFoldDB" id="A0A1L7CWB6"/>
<evidence type="ECO:0000256" key="5">
    <source>
        <dbReference type="PIRSR" id="PIRSR015582-2"/>
    </source>
</evidence>
<evidence type="ECO:0000256" key="4">
    <source>
        <dbReference type="PIRSR" id="PIRSR015582-1"/>
    </source>
</evidence>
<dbReference type="InterPro" id="IPR011206">
    <property type="entry name" value="Citrate_lyase_beta/mcl1/mcl2"/>
</dbReference>
<dbReference type="Proteomes" id="UP000185469">
    <property type="component" value="Chromosome"/>
</dbReference>
<gene>
    <name evidence="7" type="ORF">CSPHI_02585</name>
</gene>
<protein>
    <submittedName>
        <fullName evidence="7">Citrate lyase subunit beta</fullName>
    </submittedName>
</protein>
<keyword evidence="2 5" id="KW-0479">Metal-binding</keyword>
<dbReference type="GO" id="GO:0006107">
    <property type="term" value="P:oxaloacetate metabolic process"/>
    <property type="evidence" value="ECO:0007669"/>
    <property type="project" value="TreeGrafter"/>
</dbReference>
<dbReference type="Gene3D" id="3.20.20.60">
    <property type="entry name" value="Phosphoenolpyruvate-binding domains"/>
    <property type="match status" value="1"/>
</dbReference>
<accession>A0A1L7CWB6</accession>
<feature type="domain" description="HpcH/HpaI aldolase/citrate lyase" evidence="6">
    <location>
        <begin position="13"/>
        <end position="222"/>
    </location>
</feature>
<dbReference type="KEGG" id="csph:CSPHI_02585"/>
<comment type="cofactor">
    <cofactor evidence="1">
        <name>Mg(2+)</name>
        <dbReference type="ChEBI" id="CHEBI:18420"/>
    </cofactor>
</comment>
<dbReference type="PANTHER" id="PTHR32308:SF10">
    <property type="entry name" value="CITRATE LYASE SUBUNIT BETA"/>
    <property type="match status" value="1"/>
</dbReference>
<dbReference type="Pfam" id="PF03328">
    <property type="entry name" value="HpcH_HpaI"/>
    <property type="match status" value="1"/>
</dbReference>
<evidence type="ECO:0000256" key="3">
    <source>
        <dbReference type="ARBA" id="ARBA00022842"/>
    </source>
</evidence>
<dbReference type="EMBL" id="CP009248">
    <property type="protein sequence ID" value="APT90143.1"/>
    <property type="molecule type" value="Genomic_DNA"/>
</dbReference>